<protein>
    <recommendedName>
        <fullName evidence="3">G domain-containing protein</fullName>
    </recommendedName>
</protein>
<dbReference type="Proteomes" id="UP001161691">
    <property type="component" value="Unassembled WGS sequence"/>
</dbReference>
<comment type="caution">
    <text evidence="1">The sequence shown here is derived from an EMBL/GenBank/DDBJ whole genome shotgun (WGS) entry which is preliminary data.</text>
</comment>
<dbReference type="EMBL" id="JAGRPV010000001">
    <property type="protein sequence ID" value="MDI4647876.1"/>
    <property type="molecule type" value="Genomic_DNA"/>
</dbReference>
<dbReference type="RefSeq" id="WP_282910618.1">
    <property type="nucleotide sequence ID" value="NZ_JAGRPV010000001.1"/>
</dbReference>
<dbReference type="InterPro" id="IPR027417">
    <property type="entry name" value="P-loop_NTPase"/>
</dbReference>
<proteinExistence type="predicted"/>
<dbReference type="SUPFAM" id="SSF52540">
    <property type="entry name" value="P-loop containing nucleoside triphosphate hydrolases"/>
    <property type="match status" value="1"/>
</dbReference>
<accession>A0ABT6TM35</accession>
<evidence type="ECO:0000313" key="2">
    <source>
        <dbReference type="Proteomes" id="UP001161691"/>
    </source>
</evidence>
<evidence type="ECO:0000313" key="1">
    <source>
        <dbReference type="EMBL" id="MDI4647876.1"/>
    </source>
</evidence>
<name>A0ABT6TM35_9BACL</name>
<sequence length="672" mass="78213">MPKDAIKDKSKLTILKQEILEELAMNEVDEFDKDSYNMILEKASELEHFLSVEKFNLVFIGQKGVGKTTAISNLFNLLVERNVQAKISGKGKNKKIIEELLETGAGGTTICDVILNQSLSEVTQIAIEPYSSNDALNEIETFCNIVWKKRMSEYEHFEDTRTFYLASEVERAIRNMTELVVVKEVDKAIQRAKDYVEFEDFKNEVVRLASIDNRITTKFIYENSHEAIESEAEWIKSTFKDINLVKFPDILIPRKVTISLSKNILDFDSLPRIQSIIDTRGLDSQSSFDRKDLEQYIREGIENLCIITDSFPPSPSEPVFNLFKRYLYDESLKDLSAKMILLILHKKDEAANVLSYNDKVENEEEGIIVRKREIENKFLSEKIPVITENIMFFNSMFGIEDKKIKVSEDEIEEYESIEAAKLAKINEINENRKSILNLLGELIEKREQGWLNELEILIQEFKSIKFNFENDIYAEEHLNRIKEEIFALKNANGDYKALFSNVYLKKLGSIHPSTLAAINRSYGIFSSHDIYYLGSVTIEEIYKEQFKKMKDQIISKIDTIRQFHNMTIKTKTFFNRLYDKVNKEFDNSMRELNESIYRLLNIQIFATDESENILFWKNAKTRWGQGTGYKEDIQSMYKTHLQSDISYTEIDSLVETYWSRFINIVLTAGSKN</sequence>
<gene>
    <name evidence="1" type="ORF">KB449_23195</name>
</gene>
<evidence type="ECO:0008006" key="3">
    <source>
        <dbReference type="Google" id="ProtNLM"/>
    </source>
</evidence>
<reference evidence="1" key="1">
    <citation type="submission" date="2023-04" db="EMBL/GenBank/DDBJ databases">
        <title>Comparative genomic analysis of Cohnella hashimotonis sp. nov., isolated from the International Space Station.</title>
        <authorList>
            <person name="Venkateswaran K."/>
            <person name="Simpson A."/>
        </authorList>
    </citation>
    <scope>NUCLEOTIDE SEQUENCE</scope>
    <source>
        <strain evidence="1">F6_2S_P_1</strain>
    </source>
</reference>
<organism evidence="1 2">
    <name type="scientific">Cohnella hashimotonis</name>
    <dbReference type="NCBI Taxonomy" id="2826895"/>
    <lineage>
        <taxon>Bacteria</taxon>
        <taxon>Bacillati</taxon>
        <taxon>Bacillota</taxon>
        <taxon>Bacilli</taxon>
        <taxon>Bacillales</taxon>
        <taxon>Paenibacillaceae</taxon>
        <taxon>Cohnella</taxon>
    </lineage>
</organism>
<keyword evidence="2" id="KW-1185">Reference proteome</keyword>